<accession>A0A1G9TZN8</accession>
<evidence type="ECO:0000313" key="3">
    <source>
        <dbReference type="Proteomes" id="UP000183200"/>
    </source>
</evidence>
<keyword evidence="3" id="KW-1185">Reference proteome</keyword>
<name>A0A1G9TZN8_9SPHI</name>
<keyword evidence="1" id="KW-0472">Membrane</keyword>
<feature type="transmembrane region" description="Helical" evidence="1">
    <location>
        <begin position="53"/>
        <end position="72"/>
    </location>
</feature>
<feature type="transmembrane region" description="Helical" evidence="1">
    <location>
        <begin position="29"/>
        <end position="47"/>
    </location>
</feature>
<gene>
    <name evidence="2" type="ORF">SAMN05421820_1044</name>
</gene>
<dbReference type="RefSeq" id="WP_074607019.1">
    <property type="nucleotide sequence ID" value="NZ_FNGY01000004.1"/>
</dbReference>
<evidence type="ECO:0000256" key="1">
    <source>
        <dbReference type="SAM" id="Phobius"/>
    </source>
</evidence>
<keyword evidence="1" id="KW-1133">Transmembrane helix</keyword>
<dbReference type="EMBL" id="FNGY01000004">
    <property type="protein sequence ID" value="SDM52735.1"/>
    <property type="molecule type" value="Genomic_DNA"/>
</dbReference>
<evidence type="ECO:0000313" key="2">
    <source>
        <dbReference type="EMBL" id="SDM52735.1"/>
    </source>
</evidence>
<organism evidence="2 3">
    <name type="scientific">Pedobacter steynii</name>
    <dbReference type="NCBI Taxonomy" id="430522"/>
    <lineage>
        <taxon>Bacteria</taxon>
        <taxon>Pseudomonadati</taxon>
        <taxon>Bacteroidota</taxon>
        <taxon>Sphingobacteriia</taxon>
        <taxon>Sphingobacteriales</taxon>
        <taxon>Sphingobacteriaceae</taxon>
        <taxon>Pedobacter</taxon>
    </lineage>
</organism>
<reference evidence="3" key="1">
    <citation type="submission" date="2016-10" db="EMBL/GenBank/DDBJ databases">
        <authorList>
            <person name="Varghese N."/>
            <person name="Submissions S."/>
        </authorList>
    </citation>
    <scope>NUCLEOTIDE SEQUENCE [LARGE SCALE GENOMIC DNA]</scope>
    <source>
        <strain evidence="3">DSM 19110</strain>
    </source>
</reference>
<dbReference type="Proteomes" id="UP000183200">
    <property type="component" value="Unassembled WGS sequence"/>
</dbReference>
<protein>
    <submittedName>
        <fullName evidence="2">Uncharacterized protein</fullName>
    </submittedName>
</protein>
<proteinExistence type="predicted"/>
<feature type="transmembrane region" description="Helical" evidence="1">
    <location>
        <begin position="169"/>
        <end position="189"/>
    </location>
</feature>
<feature type="transmembrane region" description="Helical" evidence="1">
    <location>
        <begin position="135"/>
        <end position="154"/>
    </location>
</feature>
<keyword evidence="1" id="KW-0812">Transmembrane</keyword>
<dbReference type="AlphaFoldDB" id="A0A1G9TZN8"/>
<sequence length="216" mass="25311">MVEELIDYYSTNLTFYNLVTRKLIWWKKLIPVLLFLAVAALFVVYFIKLKIYLLVLCLPCFGVALFLGRRFNALKVKELYQRHSISKFSWSTEGFHQDAVQNLNGYFERKGWDENKIQKIQELIKEKADKERTGSIIFISCLGALFIPLWNVYLDKLMGQFNTTEDLSILFAVLLFLITAVSYLMINLADIRDNFITRFVKLNKLNELISEVLLSR</sequence>